<evidence type="ECO:0000313" key="1">
    <source>
        <dbReference type="EMBL" id="KAJ0097959.1"/>
    </source>
</evidence>
<comment type="caution">
    <text evidence="1">The sequence shown here is derived from an EMBL/GenBank/DDBJ whole genome shotgun (WGS) entry which is preliminary data.</text>
</comment>
<accession>A0ACC1BG96</accession>
<sequence length="95" mass="11026">MHKGRNIDCQHEYYTCQDWRGETSRAKFKQTTVSVPVVELHGIRLKPDIMLLDQNGDKLPVKVAFRSNDRIARLKIGDKCVFEFVLSRGNIYAMQ</sequence>
<evidence type="ECO:0000313" key="2">
    <source>
        <dbReference type="Proteomes" id="UP001164250"/>
    </source>
</evidence>
<organism evidence="1 2">
    <name type="scientific">Pistacia atlantica</name>
    <dbReference type="NCBI Taxonomy" id="434234"/>
    <lineage>
        <taxon>Eukaryota</taxon>
        <taxon>Viridiplantae</taxon>
        <taxon>Streptophyta</taxon>
        <taxon>Embryophyta</taxon>
        <taxon>Tracheophyta</taxon>
        <taxon>Spermatophyta</taxon>
        <taxon>Magnoliopsida</taxon>
        <taxon>eudicotyledons</taxon>
        <taxon>Gunneridae</taxon>
        <taxon>Pentapetalae</taxon>
        <taxon>rosids</taxon>
        <taxon>malvids</taxon>
        <taxon>Sapindales</taxon>
        <taxon>Anacardiaceae</taxon>
        <taxon>Pistacia</taxon>
    </lineage>
</organism>
<protein>
    <submittedName>
        <fullName evidence="1">Uncharacterized protein</fullName>
    </submittedName>
</protein>
<name>A0ACC1BG96_9ROSI</name>
<dbReference type="EMBL" id="CM047901">
    <property type="protein sequence ID" value="KAJ0097959.1"/>
    <property type="molecule type" value="Genomic_DNA"/>
</dbReference>
<proteinExistence type="predicted"/>
<keyword evidence="2" id="KW-1185">Reference proteome</keyword>
<gene>
    <name evidence="1" type="ORF">Patl1_28804</name>
</gene>
<reference evidence="2" key="1">
    <citation type="journal article" date="2023" name="G3 (Bethesda)">
        <title>Genome assembly and association tests identify interacting loci associated with vigor, precocity, and sex in interspecific pistachio rootstocks.</title>
        <authorList>
            <person name="Palmer W."/>
            <person name="Jacygrad E."/>
            <person name="Sagayaradj S."/>
            <person name="Cavanaugh K."/>
            <person name="Han R."/>
            <person name="Bertier L."/>
            <person name="Beede B."/>
            <person name="Kafkas S."/>
            <person name="Golino D."/>
            <person name="Preece J."/>
            <person name="Michelmore R."/>
        </authorList>
    </citation>
    <scope>NUCLEOTIDE SEQUENCE [LARGE SCALE GENOMIC DNA]</scope>
</reference>
<dbReference type="Proteomes" id="UP001164250">
    <property type="component" value="Chromosome 5"/>
</dbReference>